<keyword evidence="7 11" id="KW-0547">Nucleotide-binding</keyword>
<keyword evidence="9 11" id="KW-0520">NAD</keyword>
<dbReference type="NCBIfam" id="TIGR00482">
    <property type="entry name" value="nicotinate (nicotinamide) nucleotide adenylyltransferase"/>
    <property type="match status" value="1"/>
</dbReference>
<keyword evidence="14" id="KW-1185">Reference proteome</keyword>
<dbReference type="PANTHER" id="PTHR39321:SF3">
    <property type="entry name" value="PHOSPHOPANTETHEINE ADENYLYLTRANSFERASE"/>
    <property type="match status" value="1"/>
</dbReference>
<comment type="similarity">
    <text evidence="3 11">Belongs to the NadD family.</text>
</comment>
<evidence type="ECO:0000256" key="6">
    <source>
        <dbReference type="ARBA" id="ARBA00022695"/>
    </source>
</evidence>
<dbReference type="CDD" id="cd02165">
    <property type="entry name" value="NMNAT"/>
    <property type="match status" value="1"/>
</dbReference>
<dbReference type="InterPro" id="IPR005248">
    <property type="entry name" value="NadD/NMNAT"/>
</dbReference>
<accession>A0A428MJC7</accession>
<dbReference type="GO" id="GO:0005524">
    <property type="term" value="F:ATP binding"/>
    <property type="evidence" value="ECO:0007669"/>
    <property type="project" value="UniProtKB-KW"/>
</dbReference>
<dbReference type="Pfam" id="PF01467">
    <property type="entry name" value="CTP_transf_like"/>
    <property type="match status" value="1"/>
</dbReference>
<dbReference type="HAMAP" id="MF_00244">
    <property type="entry name" value="NaMN_adenylyltr"/>
    <property type="match status" value="1"/>
</dbReference>
<evidence type="ECO:0000256" key="2">
    <source>
        <dbReference type="ARBA" id="ARBA00005019"/>
    </source>
</evidence>
<comment type="pathway">
    <text evidence="2 11">Cofactor biosynthesis; NAD(+) biosynthesis; deamido-NAD(+) from nicotinate D-ribonucleotide: step 1/1.</text>
</comment>
<sequence>MPLRVPPSSQPKVRLLAAMRVALFGGTFDPPHLGHIGIARAAADAFRLDAVLFAPAGRQPLKADGHATPFDDRFAMAALACAADPRFVASVLDAPRPDGGPNYTVDTLEDLQRQMPGATLFSLAGADSFLSLPRWRDPARLLELAEWIVVSRPGYPLDDLSTLGLTSEQRARVHLLETIHYDIAATDLRERLHGGDPCTDLLPPPIADYIQTHHLYR</sequence>
<proteinExistence type="inferred from homology"/>
<protein>
    <recommendedName>
        <fullName evidence="11">Probable nicotinate-nucleotide adenylyltransferase</fullName>
        <ecNumber evidence="11">2.7.7.18</ecNumber>
    </recommendedName>
    <alternativeName>
        <fullName evidence="11">Deamido-NAD(+) diphosphorylase</fullName>
    </alternativeName>
    <alternativeName>
        <fullName evidence="11">Deamido-NAD(+) pyrophosphorylase</fullName>
    </alternativeName>
    <alternativeName>
        <fullName evidence="11">Nicotinate mononucleotide adenylyltransferase</fullName>
        <shortName evidence="11">NaMN adenylyltransferase</shortName>
    </alternativeName>
</protein>
<comment type="function">
    <text evidence="1 11">Catalyzes the reversible adenylation of nicotinate mononucleotide (NaMN) to nicotinic acid adenine dinucleotide (NaAD).</text>
</comment>
<evidence type="ECO:0000256" key="7">
    <source>
        <dbReference type="ARBA" id="ARBA00022741"/>
    </source>
</evidence>
<evidence type="ECO:0000256" key="8">
    <source>
        <dbReference type="ARBA" id="ARBA00022840"/>
    </source>
</evidence>
<keyword evidence="4 11" id="KW-0662">Pyridine nucleotide biosynthesis</keyword>
<reference evidence="13 14" key="1">
    <citation type="submission" date="2018-12" db="EMBL/GenBank/DDBJ databases">
        <title>Sequencing of bacterial isolates from soil warming experiment in Harvard Forest, Massachusetts, USA.</title>
        <authorList>
            <person name="Deangelis K."/>
        </authorList>
    </citation>
    <scope>NUCLEOTIDE SEQUENCE [LARGE SCALE GENOMIC DNA]</scope>
    <source>
        <strain evidence="13 14">EB153</strain>
    </source>
</reference>
<keyword evidence="8 11" id="KW-0067">ATP-binding</keyword>
<dbReference type="NCBIfam" id="NF000840">
    <property type="entry name" value="PRK00071.1-3"/>
    <property type="match status" value="1"/>
</dbReference>
<name>A0A428MJC7_9BACT</name>
<dbReference type="UniPathway" id="UPA00253">
    <property type="reaction ID" value="UER00332"/>
</dbReference>
<dbReference type="SUPFAM" id="SSF52374">
    <property type="entry name" value="Nucleotidylyl transferase"/>
    <property type="match status" value="1"/>
</dbReference>
<dbReference type="Proteomes" id="UP000269669">
    <property type="component" value="Unassembled WGS sequence"/>
</dbReference>
<evidence type="ECO:0000256" key="10">
    <source>
        <dbReference type="ARBA" id="ARBA00048721"/>
    </source>
</evidence>
<evidence type="ECO:0000313" key="13">
    <source>
        <dbReference type="EMBL" id="RSL16976.1"/>
    </source>
</evidence>
<evidence type="ECO:0000313" key="14">
    <source>
        <dbReference type="Proteomes" id="UP000269669"/>
    </source>
</evidence>
<evidence type="ECO:0000256" key="4">
    <source>
        <dbReference type="ARBA" id="ARBA00022642"/>
    </source>
</evidence>
<evidence type="ECO:0000256" key="3">
    <source>
        <dbReference type="ARBA" id="ARBA00009014"/>
    </source>
</evidence>
<gene>
    <name evidence="11" type="primary">nadD</name>
    <name evidence="13" type="ORF">EDE15_2504</name>
</gene>
<dbReference type="GO" id="GO:0009435">
    <property type="term" value="P:NAD+ biosynthetic process"/>
    <property type="evidence" value="ECO:0007669"/>
    <property type="project" value="UniProtKB-UniRule"/>
</dbReference>
<evidence type="ECO:0000259" key="12">
    <source>
        <dbReference type="Pfam" id="PF01467"/>
    </source>
</evidence>
<evidence type="ECO:0000256" key="9">
    <source>
        <dbReference type="ARBA" id="ARBA00023027"/>
    </source>
</evidence>
<evidence type="ECO:0000256" key="1">
    <source>
        <dbReference type="ARBA" id="ARBA00002324"/>
    </source>
</evidence>
<feature type="domain" description="Cytidyltransferase-like" evidence="12">
    <location>
        <begin position="23"/>
        <end position="191"/>
    </location>
</feature>
<evidence type="ECO:0000256" key="5">
    <source>
        <dbReference type="ARBA" id="ARBA00022679"/>
    </source>
</evidence>
<dbReference type="AlphaFoldDB" id="A0A428MJC7"/>
<dbReference type="InterPro" id="IPR014729">
    <property type="entry name" value="Rossmann-like_a/b/a_fold"/>
</dbReference>
<dbReference type="EC" id="2.7.7.18" evidence="11"/>
<organism evidence="13 14">
    <name type="scientific">Edaphobacter aggregans</name>
    <dbReference type="NCBI Taxonomy" id="570835"/>
    <lineage>
        <taxon>Bacteria</taxon>
        <taxon>Pseudomonadati</taxon>
        <taxon>Acidobacteriota</taxon>
        <taxon>Terriglobia</taxon>
        <taxon>Terriglobales</taxon>
        <taxon>Acidobacteriaceae</taxon>
        <taxon>Edaphobacter</taxon>
    </lineage>
</organism>
<dbReference type="GO" id="GO:0004515">
    <property type="term" value="F:nicotinate-nucleotide adenylyltransferase activity"/>
    <property type="evidence" value="ECO:0007669"/>
    <property type="project" value="UniProtKB-UniRule"/>
</dbReference>
<comment type="caution">
    <text evidence="13">The sequence shown here is derived from an EMBL/GenBank/DDBJ whole genome shotgun (WGS) entry which is preliminary data.</text>
</comment>
<dbReference type="PANTHER" id="PTHR39321">
    <property type="entry name" value="NICOTINATE-NUCLEOTIDE ADENYLYLTRANSFERASE-RELATED"/>
    <property type="match status" value="1"/>
</dbReference>
<dbReference type="RefSeq" id="WP_260472830.1">
    <property type="nucleotide sequence ID" value="NZ_RSDW01000001.1"/>
</dbReference>
<keyword evidence="5 11" id="KW-0808">Transferase</keyword>
<evidence type="ECO:0000256" key="11">
    <source>
        <dbReference type="HAMAP-Rule" id="MF_00244"/>
    </source>
</evidence>
<dbReference type="InterPro" id="IPR004821">
    <property type="entry name" value="Cyt_trans-like"/>
</dbReference>
<dbReference type="Gene3D" id="3.40.50.620">
    <property type="entry name" value="HUPs"/>
    <property type="match status" value="1"/>
</dbReference>
<dbReference type="EMBL" id="RSDW01000001">
    <property type="protein sequence ID" value="RSL16976.1"/>
    <property type="molecule type" value="Genomic_DNA"/>
</dbReference>
<keyword evidence="6 11" id="KW-0548">Nucleotidyltransferase</keyword>
<comment type="catalytic activity">
    <reaction evidence="10 11">
        <text>nicotinate beta-D-ribonucleotide + ATP + H(+) = deamido-NAD(+) + diphosphate</text>
        <dbReference type="Rhea" id="RHEA:22860"/>
        <dbReference type="ChEBI" id="CHEBI:15378"/>
        <dbReference type="ChEBI" id="CHEBI:30616"/>
        <dbReference type="ChEBI" id="CHEBI:33019"/>
        <dbReference type="ChEBI" id="CHEBI:57502"/>
        <dbReference type="ChEBI" id="CHEBI:58437"/>
        <dbReference type="EC" id="2.7.7.18"/>
    </reaction>
</comment>